<gene>
    <name evidence="2" type="ORF">bsdtb5_10330</name>
</gene>
<dbReference type="Proteomes" id="UP000595897">
    <property type="component" value="Chromosome"/>
</dbReference>
<proteinExistence type="predicted"/>
<keyword evidence="3" id="KW-1185">Reference proteome</keyword>
<keyword evidence="1" id="KW-0812">Transmembrane</keyword>
<dbReference type="EMBL" id="AP024169">
    <property type="protein sequence ID" value="BCN29738.1"/>
    <property type="molecule type" value="Genomic_DNA"/>
</dbReference>
<dbReference type="AlphaFoldDB" id="A0A7R7ID76"/>
<organism evidence="2 3">
    <name type="scientific">Anaeromicropila herbilytica</name>
    <dbReference type="NCBI Taxonomy" id="2785025"/>
    <lineage>
        <taxon>Bacteria</taxon>
        <taxon>Bacillati</taxon>
        <taxon>Bacillota</taxon>
        <taxon>Clostridia</taxon>
        <taxon>Lachnospirales</taxon>
        <taxon>Lachnospiraceae</taxon>
        <taxon>Anaeromicropila</taxon>
    </lineage>
</organism>
<reference evidence="2 3" key="1">
    <citation type="submission" date="2020-11" db="EMBL/GenBank/DDBJ databases">
        <title>Draft genome sequencing of a Lachnospiraceae strain isolated from anoxic soil subjected to BSD treatment.</title>
        <authorList>
            <person name="Uek A."/>
            <person name="Tonouchi A."/>
        </authorList>
    </citation>
    <scope>NUCLEOTIDE SEQUENCE [LARGE SCALE GENOMIC DNA]</scope>
    <source>
        <strain evidence="2 3">TB5</strain>
    </source>
</reference>
<sequence length="99" mass="11819">MAVLRNIFTSEIPSNLSIRTVQLNEFILLIFLLSCIGFAYCNKYYKKYSDKYKELRLDVANLVQNENHREFCKHEQTCDCINQYVEYMKDVHDIDVLLK</sequence>
<accession>A0A7R7ID76</accession>
<evidence type="ECO:0000313" key="3">
    <source>
        <dbReference type="Proteomes" id="UP000595897"/>
    </source>
</evidence>
<evidence type="ECO:0000256" key="1">
    <source>
        <dbReference type="SAM" id="Phobius"/>
    </source>
</evidence>
<keyword evidence="1" id="KW-1133">Transmembrane helix</keyword>
<feature type="transmembrane region" description="Helical" evidence="1">
    <location>
        <begin position="26"/>
        <end position="45"/>
    </location>
</feature>
<keyword evidence="1" id="KW-0472">Membrane</keyword>
<protein>
    <submittedName>
        <fullName evidence="2">Uncharacterized protein</fullName>
    </submittedName>
</protein>
<name>A0A7R7ID76_9FIRM</name>
<evidence type="ECO:0000313" key="2">
    <source>
        <dbReference type="EMBL" id="BCN29738.1"/>
    </source>
</evidence>
<dbReference type="KEGG" id="ahb:bsdtb5_10330"/>